<dbReference type="Gene3D" id="3.20.20.70">
    <property type="entry name" value="Aldolase class I"/>
    <property type="match status" value="1"/>
</dbReference>
<proteinExistence type="predicted"/>
<dbReference type="SUPFAM" id="SSF102114">
    <property type="entry name" value="Radical SAM enzymes"/>
    <property type="match status" value="1"/>
</dbReference>
<dbReference type="GO" id="GO:0046872">
    <property type="term" value="F:metal ion binding"/>
    <property type="evidence" value="ECO:0007669"/>
    <property type="project" value="UniProtKB-KW"/>
</dbReference>
<dbReference type="InterPro" id="IPR058240">
    <property type="entry name" value="rSAM_sf"/>
</dbReference>
<evidence type="ECO:0000256" key="2">
    <source>
        <dbReference type="ARBA" id="ARBA00022723"/>
    </source>
</evidence>
<keyword evidence="4" id="KW-0411">Iron-sulfur</keyword>
<dbReference type="AlphaFoldDB" id="A0A8J8PB06"/>
<feature type="domain" description="Radical SAM core" evidence="5">
    <location>
        <begin position="56"/>
        <end position="268"/>
    </location>
</feature>
<accession>A0A8J8PB06</accession>
<dbReference type="GO" id="GO:0051536">
    <property type="term" value="F:iron-sulfur cluster binding"/>
    <property type="evidence" value="ECO:0007669"/>
    <property type="project" value="UniProtKB-KW"/>
</dbReference>
<comment type="caution">
    <text evidence="6">The sequence shown here is derived from an EMBL/GenBank/DDBJ whole genome shotgun (WGS) entry which is preliminary data.</text>
</comment>
<name>A0A8J8PB06_9ARCH</name>
<keyword evidence="2" id="KW-0479">Metal-binding</keyword>
<dbReference type="RefSeq" id="WP_400256360.1">
    <property type="nucleotide sequence ID" value="NZ_CAYAYE010000035.1"/>
</dbReference>
<evidence type="ECO:0000256" key="3">
    <source>
        <dbReference type="ARBA" id="ARBA00023004"/>
    </source>
</evidence>
<evidence type="ECO:0000256" key="4">
    <source>
        <dbReference type="ARBA" id="ARBA00023014"/>
    </source>
</evidence>
<evidence type="ECO:0000256" key="1">
    <source>
        <dbReference type="ARBA" id="ARBA00022691"/>
    </source>
</evidence>
<protein>
    <recommendedName>
        <fullName evidence="5">Radical SAM core domain-containing protein</fullName>
    </recommendedName>
</protein>
<reference evidence="6" key="1">
    <citation type="submission" date="2016-03" db="EMBL/GenBank/DDBJ databases">
        <authorList>
            <person name="Borrel G."/>
            <person name="Mccann A."/>
            <person name="O'Toole P.W."/>
        </authorList>
    </citation>
    <scope>NUCLEOTIDE SEQUENCE</scope>
    <source>
        <strain evidence="6">183</strain>
    </source>
</reference>
<dbReference type="InterPro" id="IPR007197">
    <property type="entry name" value="rSAM"/>
</dbReference>
<keyword evidence="3" id="KW-0408">Iron</keyword>
<keyword evidence="1" id="KW-0949">S-adenosyl-L-methionine</keyword>
<dbReference type="CDD" id="cd01335">
    <property type="entry name" value="Radical_SAM"/>
    <property type="match status" value="1"/>
</dbReference>
<dbReference type="EMBL" id="LVVT01000017">
    <property type="protein sequence ID" value="TQS82527.1"/>
    <property type="molecule type" value="Genomic_DNA"/>
</dbReference>
<dbReference type="GO" id="GO:0003824">
    <property type="term" value="F:catalytic activity"/>
    <property type="evidence" value="ECO:0007669"/>
    <property type="project" value="InterPro"/>
</dbReference>
<organism evidence="6 7">
    <name type="scientific">Candidatus Methanomassiliicoccus intestinalis</name>
    <dbReference type="NCBI Taxonomy" id="1406512"/>
    <lineage>
        <taxon>Archaea</taxon>
        <taxon>Methanobacteriati</taxon>
        <taxon>Thermoplasmatota</taxon>
        <taxon>Thermoplasmata</taxon>
        <taxon>Methanomassiliicoccales</taxon>
        <taxon>Methanomassiliicoccaceae</taxon>
        <taxon>Methanomassiliicoccus</taxon>
    </lineage>
</organism>
<evidence type="ECO:0000313" key="7">
    <source>
        <dbReference type="Proteomes" id="UP000752814"/>
    </source>
</evidence>
<dbReference type="PROSITE" id="PS51918">
    <property type="entry name" value="RADICAL_SAM"/>
    <property type="match status" value="1"/>
</dbReference>
<dbReference type="SFLD" id="SFLDS00029">
    <property type="entry name" value="Radical_SAM"/>
    <property type="match status" value="1"/>
</dbReference>
<dbReference type="Proteomes" id="UP000752814">
    <property type="component" value="Unassembled WGS sequence"/>
</dbReference>
<sequence length="326" mass="36169">MDQDIKKLIDDAKSAALAGKAVNRDALKKFLDLDPLSEETEYLGAAARDIARSIGNKGKVWSAIGVDYRPCTMNCEFCSFGEKWKLMNDSHELTDEEIIKNAIGFVNQGASWVTLRTTEFFDLNRLCNIAKKIRKEVAGDYGLVVNTGEFDLNMANKFAESGIDIVYHTLRLGEGKATPFDPKDRIRTINAVRDSPMKLAYLVEPLGPEHTSQEIMDVLSVALDNNAFLCGSMARVNIANTPFESSKEVDEDRLAQVVAVTRIAGGINMPEICVHPPSEKALRYGANVMVVEKGAIPRSETECCDDWKGFRIEDAKKMFREAGYSI</sequence>
<gene>
    <name evidence="6" type="ORF">A3207_09005</name>
</gene>
<evidence type="ECO:0000313" key="6">
    <source>
        <dbReference type="EMBL" id="TQS82527.1"/>
    </source>
</evidence>
<dbReference type="Pfam" id="PF04055">
    <property type="entry name" value="Radical_SAM"/>
    <property type="match status" value="1"/>
</dbReference>
<dbReference type="InterPro" id="IPR013785">
    <property type="entry name" value="Aldolase_TIM"/>
</dbReference>
<evidence type="ECO:0000259" key="5">
    <source>
        <dbReference type="PROSITE" id="PS51918"/>
    </source>
</evidence>